<evidence type="ECO:0000313" key="2">
    <source>
        <dbReference type="Proteomes" id="UP000008021"/>
    </source>
</evidence>
<dbReference type="AlphaFoldDB" id="A0A0E0DAI6"/>
<dbReference type="EnsemblPlants" id="OMERI04G01870.2">
    <property type="protein sequence ID" value="OMERI04G01870.2"/>
    <property type="gene ID" value="OMERI04G01870"/>
</dbReference>
<reference evidence="1" key="1">
    <citation type="submission" date="2015-04" db="UniProtKB">
        <authorList>
            <consortium name="EnsemblPlants"/>
        </authorList>
    </citation>
    <scope>IDENTIFICATION</scope>
</reference>
<evidence type="ECO:0000313" key="1">
    <source>
        <dbReference type="EnsemblPlants" id="OMERI04G01870.2"/>
    </source>
</evidence>
<accession>A0A0E0DAI6</accession>
<dbReference type="HOGENOM" id="CLU_2310595_0_0_1"/>
<organism evidence="1">
    <name type="scientific">Oryza meridionalis</name>
    <dbReference type="NCBI Taxonomy" id="40149"/>
    <lineage>
        <taxon>Eukaryota</taxon>
        <taxon>Viridiplantae</taxon>
        <taxon>Streptophyta</taxon>
        <taxon>Embryophyta</taxon>
        <taxon>Tracheophyta</taxon>
        <taxon>Spermatophyta</taxon>
        <taxon>Magnoliopsida</taxon>
        <taxon>Liliopsida</taxon>
        <taxon>Poales</taxon>
        <taxon>Poaceae</taxon>
        <taxon>BOP clade</taxon>
        <taxon>Oryzoideae</taxon>
        <taxon>Oryzeae</taxon>
        <taxon>Oryzinae</taxon>
        <taxon>Oryza</taxon>
    </lineage>
</organism>
<reference evidence="1" key="2">
    <citation type="submission" date="2018-05" db="EMBL/GenBank/DDBJ databases">
        <title>OmerRS3 (Oryza meridionalis Reference Sequence Version 3).</title>
        <authorList>
            <person name="Zhang J."/>
            <person name="Kudrna D."/>
            <person name="Lee S."/>
            <person name="Talag J."/>
            <person name="Welchert J."/>
            <person name="Wing R.A."/>
        </authorList>
    </citation>
    <scope>NUCLEOTIDE SEQUENCE [LARGE SCALE GENOMIC DNA]</scope>
    <source>
        <strain evidence="1">cv. OR44</strain>
    </source>
</reference>
<name>A0A0E0DAI6_9ORYZ</name>
<dbReference type="Gramene" id="OMERI04G01870.2">
    <property type="protein sequence ID" value="OMERI04G01870.2"/>
    <property type="gene ID" value="OMERI04G01870"/>
</dbReference>
<keyword evidence="2" id="KW-1185">Reference proteome</keyword>
<proteinExistence type="predicted"/>
<dbReference type="Proteomes" id="UP000008021">
    <property type="component" value="Chromosome 4"/>
</dbReference>
<sequence>MFADSAMIATMNTMERYGNKYGNDSVLPVNPSANPNLELCKAFPFLSVSCLPLYQYIIFKFQKLLEILLRYYCEDDAAAGMEEERLIGLCPASLFYRHVHTMERIV</sequence>
<protein>
    <submittedName>
        <fullName evidence="1">Uncharacterized protein</fullName>
    </submittedName>
</protein>